<dbReference type="GO" id="GO:0007030">
    <property type="term" value="P:Golgi organization"/>
    <property type="evidence" value="ECO:0007669"/>
    <property type="project" value="TreeGrafter"/>
</dbReference>
<dbReference type="PANTHER" id="PTHR17985">
    <property type="entry name" value="SER/THR-RICH PROTEIN T10 IN DGCR REGION"/>
    <property type="match status" value="1"/>
</dbReference>
<dbReference type="PANTHER" id="PTHR17985:SF8">
    <property type="entry name" value="TRANSPORT AND GOLGI ORGANIZATION PROTEIN 2 HOMOLOG"/>
    <property type="match status" value="1"/>
</dbReference>
<accession>A0A1W5CX92</accession>
<evidence type="ECO:0008006" key="3">
    <source>
        <dbReference type="Google" id="ProtNLM"/>
    </source>
</evidence>
<keyword evidence="2" id="KW-1185">Reference proteome</keyword>
<dbReference type="InterPro" id="IPR008551">
    <property type="entry name" value="TANGO2"/>
</dbReference>
<name>A0A1W5CX92_9LECA</name>
<sequence>MCIVLISTTHPDYPLILIDNRDEFLTRPTAPASWWSPPNEHVLAGHDLLRNVHGTWLGITKYGRIAVLTNFREEGAIVQEARSRGSIVNAFLTQPGDSPKDTEKFVTGLVAGEGLKGVGGFSLVCGNLGQPLAVISNRTPSIEEVTWIAKQKGETVGLSNAAYGDRSWPKVVRGEELMVSAISQSVARKDTKAELIEEMMRLLTIDTLPKYQQGEGLESYVKQLRHSIFIPAIGGENMDQAPSDAIASAKDDRHVSSIDNEKATRPAAGISGIYGTQKQTVVLVDHKDNVTFIERTLYDEEARPIPTEHRDRIFEFHIET</sequence>
<dbReference type="EMBL" id="FWEW01000731">
    <property type="protein sequence ID" value="SLM35478.1"/>
    <property type="molecule type" value="Genomic_DNA"/>
</dbReference>
<dbReference type="GO" id="GO:0009306">
    <property type="term" value="P:protein secretion"/>
    <property type="evidence" value="ECO:0007669"/>
    <property type="project" value="TreeGrafter"/>
</dbReference>
<organism evidence="1 2">
    <name type="scientific">Lasallia pustulata</name>
    <dbReference type="NCBI Taxonomy" id="136370"/>
    <lineage>
        <taxon>Eukaryota</taxon>
        <taxon>Fungi</taxon>
        <taxon>Dikarya</taxon>
        <taxon>Ascomycota</taxon>
        <taxon>Pezizomycotina</taxon>
        <taxon>Lecanoromycetes</taxon>
        <taxon>OSLEUM clade</taxon>
        <taxon>Umbilicariomycetidae</taxon>
        <taxon>Umbilicariales</taxon>
        <taxon>Umbilicariaceae</taxon>
        <taxon>Lasallia</taxon>
    </lineage>
</organism>
<evidence type="ECO:0000313" key="1">
    <source>
        <dbReference type="EMBL" id="SLM35478.1"/>
    </source>
</evidence>
<evidence type="ECO:0000313" key="2">
    <source>
        <dbReference type="Proteomes" id="UP000192927"/>
    </source>
</evidence>
<reference evidence="2" key="1">
    <citation type="submission" date="2017-03" db="EMBL/GenBank/DDBJ databases">
        <authorList>
            <person name="Sharma R."/>
            <person name="Thines M."/>
        </authorList>
    </citation>
    <scope>NUCLEOTIDE SEQUENCE [LARGE SCALE GENOMIC DNA]</scope>
</reference>
<protein>
    <recommendedName>
        <fullName evidence="3">DUF833-domain-containing protein</fullName>
    </recommendedName>
</protein>
<proteinExistence type="predicted"/>
<dbReference type="Proteomes" id="UP000192927">
    <property type="component" value="Unassembled WGS sequence"/>
</dbReference>
<dbReference type="AlphaFoldDB" id="A0A1W5CX92"/>
<dbReference type="Pfam" id="PF05742">
    <property type="entry name" value="TANGO2"/>
    <property type="match status" value="1"/>
</dbReference>
<dbReference type="GO" id="GO:0005794">
    <property type="term" value="C:Golgi apparatus"/>
    <property type="evidence" value="ECO:0007669"/>
    <property type="project" value="TreeGrafter"/>
</dbReference>